<organism evidence="3">
    <name type="scientific">uncultured Desulfobacterium sp</name>
    <dbReference type="NCBI Taxonomy" id="201089"/>
    <lineage>
        <taxon>Bacteria</taxon>
        <taxon>Pseudomonadati</taxon>
        <taxon>Thermodesulfobacteriota</taxon>
        <taxon>Desulfobacteria</taxon>
        <taxon>Desulfobacterales</taxon>
        <taxon>Desulfobacteriaceae</taxon>
        <taxon>Desulfobacterium</taxon>
        <taxon>environmental samples</taxon>
    </lineage>
</organism>
<dbReference type="PANTHER" id="PTHR39418">
    <property type="entry name" value="DEHYDROGENASE-RELATED"/>
    <property type="match status" value="1"/>
</dbReference>
<reference evidence="3" key="1">
    <citation type="submission" date="2018-01" db="EMBL/GenBank/DDBJ databases">
        <authorList>
            <person name="Regsiter A."/>
            <person name="William W."/>
        </authorList>
    </citation>
    <scope>NUCLEOTIDE SEQUENCE</scope>
    <source>
        <strain evidence="3">TRIP AH-1</strain>
    </source>
</reference>
<dbReference type="InterPro" id="IPR003814">
    <property type="entry name" value="FmdEsu_dom"/>
</dbReference>
<accession>A0A445N3D7</accession>
<dbReference type="AlphaFoldDB" id="A0A445N3D7"/>
<proteinExistence type="predicted"/>
<dbReference type="InterPro" id="IPR053194">
    <property type="entry name" value="tRNA_methyltr_O"/>
</dbReference>
<evidence type="ECO:0000259" key="2">
    <source>
        <dbReference type="Pfam" id="PF23475"/>
    </source>
</evidence>
<dbReference type="PANTHER" id="PTHR39418:SF1">
    <property type="entry name" value="DEHYDROGENASE"/>
    <property type="match status" value="1"/>
</dbReference>
<feature type="domain" description="Formylmethanofuran dehydrogenase subunit E" evidence="1">
    <location>
        <begin position="18"/>
        <end position="143"/>
    </location>
</feature>
<dbReference type="Gene3D" id="3.30.1330.130">
    <property type="match status" value="1"/>
</dbReference>
<dbReference type="EMBL" id="OJIN01000230">
    <property type="protein sequence ID" value="SPD76186.1"/>
    <property type="molecule type" value="Genomic_DNA"/>
</dbReference>
<dbReference type="InterPro" id="IPR057035">
    <property type="entry name" value="Znf-Tbcl_FmdE"/>
</dbReference>
<gene>
    <name evidence="3" type="ORF">PITCH_A840072</name>
</gene>
<evidence type="ECO:0000313" key="3">
    <source>
        <dbReference type="EMBL" id="SPD76186.1"/>
    </source>
</evidence>
<evidence type="ECO:0000259" key="1">
    <source>
        <dbReference type="Pfam" id="PF02663"/>
    </source>
</evidence>
<name>A0A445N3D7_9BACT</name>
<dbReference type="Pfam" id="PF23475">
    <property type="entry name" value="zf-Tbcl_FmdE"/>
    <property type="match status" value="1"/>
</dbReference>
<protein>
    <submittedName>
        <fullName evidence="3">Molybdopterin binding domain</fullName>
    </submittedName>
</protein>
<dbReference type="SUPFAM" id="SSF143555">
    <property type="entry name" value="FwdE-like"/>
    <property type="match status" value="1"/>
</dbReference>
<dbReference type="Gene3D" id="3.30.60.80">
    <property type="match status" value="1"/>
</dbReference>
<sequence>MNIGSYSFDEFVDLVKSFHGNAAPGVIMGGFMVDLALKNLPEGELFDVVCETPKCLPDAIQILTPNTIGNGWLKILNFGRYALSFYEKNQGTGVRVFLDPKKIEHWPEIKAWFFKLKPKKEQDSQLLLDQIRAAATSIYTIQKVRIHTQFLKKKSRGDIVICPVCHEAYPKNDGETCRSCQGQGPYIEVE</sequence>
<feature type="domain" description="FmdE-like treble clef zinc finger" evidence="2">
    <location>
        <begin position="153"/>
        <end position="186"/>
    </location>
</feature>
<dbReference type="Pfam" id="PF02663">
    <property type="entry name" value="FmdE"/>
    <property type="match status" value="1"/>
</dbReference>